<evidence type="ECO:0000313" key="3">
    <source>
        <dbReference type="Proteomes" id="UP000275473"/>
    </source>
</evidence>
<keyword evidence="3" id="KW-1185">Reference proteome</keyword>
<dbReference type="EMBL" id="RIAX01000007">
    <property type="protein sequence ID" value="RNF39211.1"/>
    <property type="molecule type" value="Genomic_DNA"/>
</dbReference>
<dbReference type="RefSeq" id="WP_123165679.1">
    <property type="nucleotide sequence ID" value="NZ_RIAX01000007.1"/>
</dbReference>
<reference evidence="2 3" key="1">
    <citation type="journal article" date="2018" name="Int. J. Syst. Evol. Microbiol.">
        <title>Planococcus salinus sp. nov., a moderately halophilic bacterium isolated from a saline-alkali soil.</title>
        <authorList>
            <person name="Gan L."/>
        </authorList>
    </citation>
    <scope>NUCLEOTIDE SEQUENCE [LARGE SCALE GENOMIC DNA]</scope>
    <source>
        <strain evidence="2 3">LCB217</strain>
    </source>
</reference>
<protein>
    <submittedName>
        <fullName evidence="2">Uncharacterized protein</fullName>
    </submittedName>
</protein>
<feature type="transmembrane region" description="Helical" evidence="1">
    <location>
        <begin position="20"/>
        <end position="39"/>
    </location>
</feature>
<feature type="transmembrane region" description="Helical" evidence="1">
    <location>
        <begin position="45"/>
        <end position="68"/>
    </location>
</feature>
<feature type="transmembrane region" description="Helical" evidence="1">
    <location>
        <begin position="165"/>
        <end position="185"/>
    </location>
</feature>
<proteinExistence type="predicted"/>
<dbReference type="OrthoDB" id="2968365at2"/>
<gene>
    <name evidence="2" type="ORF">EEX84_10965</name>
</gene>
<organism evidence="2 3">
    <name type="scientific">Planococcus salinus</name>
    <dbReference type="NCBI Taxonomy" id="1848460"/>
    <lineage>
        <taxon>Bacteria</taxon>
        <taxon>Bacillati</taxon>
        <taxon>Bacillota</taxon>
        <taxon>Bacilli</taxon>
        <taxon>Bacillales</taxon>
        <taxon>Caryophanaceae</taxon>
        <taxon>Planococcus</taxon>
    </lineage>
</organism>
<dbReference type="AlphaFoldDB" id="A0A3M8P710"/>
<keyword evidence="1" id="KW-0812">Transmembrane</keyword>
<evidence type="ECO:0000256" key="1">
    <source>
        <dbReference type="SAM" id="Phobius"/>
    </source>
</evidence>
<keyword evidence="1" id="KW-1133">Transmembrane helix</keyword>
<feature type="transmembrane region" description="Helical" evidence="1">
    <location>
        <begin position="93"/>
        <end position="118"/>
    </location>
</feature>
<sequence>MRQLRGLMKKDWTLIKSHVLLALLLDVTIPILVAFFYPMEVWQGILIFALTIMALHLLLPLVLLAILFTKEMDRPDIFFHSTASIHKINASKFFIAIAATVVSFTWAGVIALAALWMAPELSSLSELIPSGGFFSVVILVYAVGISIVFYFFMTIFFSIKPKIGGFAYIVTFGLFFVFLDLWSTFQETGIYKAVANFWVIDLSGLDTLSGFSTTYGNLVISTEQSATFPFGQLIVTMVLLSLLYLLSAYWFEKKVRV</sequence>
<accession>A0A3M8P710</accession>
<comment type="caution">
    <text evidence="2">The sequence shown here is derived from an EMBL/GenBank/DDBJ whole genome shotgun (WGS) entry which is preliminary data.</text>
</comment>
<feature type="transmembrane region" description="Helical" evidence="1">
    <location>
        <begin position="130"/>
        <end position="153"/>
    </location>
</feature>
<evidence type="ECO:0000313" key="2">
    <source>
        <dbReference type="EMBL" id="RNF39211.1"/>
    </source>
</evidence>
<feature type="transmembrane region" description="Helical" evidence="1">
    <location>
        <begin position="230"/>
        <end position="251"/>
    </location>
</feature>
<keyword evidence="1" id="KW-0472">Membrane</keyword>
<dbReference type="Proteomes" id="UP000275473">
    <property type="component" value="Unassembled WGS sequence"/>
</dbReference>
<name>A0A3M8P710_9BACL</name>